<gene>
    <name evidence="2" type="ORF">LADA_0F00826G</name>
</gene>
<feature type="domain" description="Dienelactone hydrolase" evidence="1">
    <location>
        <begin position="29"/>
        <end position="238"/>
    </location>
</feature>
<dbReference type="SUPFAM" id="SSF53474">
    <property type="entry name" value="alpha/beta-Hydrolases"/>
    <property type="match status" value="1"/>
</dbReference>
<dbReference type="PANTHER" id="PTHR47562:SF2">
    <property type="entry name" value="CARBOXYMETHYLENEBUTENOLIDASE-RELATED"/>
    <property type="match status" value="1"/>
</dbReference>
<dbReference type="Gene3D" id="3.40.50.1820">
    <property type="entry name" value="alpha/beta hydrolase"/>
    <property type="match status" value="1"/>
</dbReference>
<dbReference type="Proteomes" id="UP000190274">
    <property type="component" value="Chromosome F"/>
</dbReference>
<dbReference type="STRING" id="1266660.A0A1G4JHS1"/>
<proteinExistence type="predicted"/>
<protein>
    <submittedName>
        <fullName evidence="2">LADA_0F00826g1_1</fullName>
    </submittedName>
</protein>
<accession>A0A1G4JHS1</accession>
<dbReference type="GO" id="GO:0016787">
    <property type="term" value="F:hydrolase activity"/>
    <property type="evidence" value="ECO:0007669"/>
    <property type="project" value="InterPro"/>
</dbReference>
<sequence>MLIEETFKDVQTSYGTSVRLYTFSPKIAGYPNARFPGVLCFSEIYQVTGPVRRFAQKIASEGFVVVAPAIYHNFVGPEPLAYDAKGTDMGNEFKIEKPLESYDEDTKLCCDYLSTLPQFNGKKIGATGMCLGGHLAFRSLLDKRVTCATCFFPTDIHCKSLGKGKNDDTLTRISTEASQDQELVLIFGTLDTHVPPEGRDLIRKELRDHGVSFTFLEIHAAQHAFIRDESSKGRYDSAITDSCLGFLFEQFNRKLTLDVGEFVSDQGTVEHVC</sequence>
<dbReference type="InterPro" id="IPR029058">
    <property type="entry name" value="AB_hydrolase_fold"/>
</dbReference>
<reference evidence="2 3" key="1">
    <citation type="submission" date="2016-03" db="EMBL/GenBank/DDBJ databases">
        <authorList>
            <person name="Devillers H."/>
        </authorList>
    </citation>
    <scope>NUCLEOTIDE SEQUENCE [LARGE SCALE GENOMIC DNA]</scope>
    <source>
        <strain evidence="2">CBS 10888</strain>
    </source>
</reference>
<dbReference type="OrthoDB" id="58297at2759"/>
<dbReference type="AlphaFoldDB" id="A0A1G4JHS1"/>
<evidence type="ECO:0000259" key="1">
    <source>
        <dbReference type="Pfam" id="PF01738"/>
    </source>
</evidence>
<name>A0A1G4JHS1_9SACH</name>
<evidence type="ECO:0000313" key="3">
    <source>
        <dbReference type="Proteomes" id="UP000190274"/>
    </source>
</evidence>
<evidence type="ECO:0000313" key="2">
    <source>
        <dbReference type="EMBL" id="SCU89961.1"/>
    </source>
</evidence>
<dbReference type="EMBL" id="LT598458">
    <property type="protein sequence ID" value="SCU89961.1"/>
    <property type="molecule type" value="Genomic_DNA"/>
</dbReference>
<dbReference type="InterPro" id="IPR002925">
    <property type="entry name" value="Dienelactn_hydro"/>
</dbReference>
<dbReference type="Pfam" id="PF01738">
    <property type="entry name" value="DLH"/>
    <property type="match status" value="1"/>
</dbReference>
<organism evidence="2 3">
    <name type="scientific">Lachancea dasiensis</name>
    <dbReference type="NCBI Taxonomy" id="1072105"/>
    <lineage>
        <taxon>Eukaryota</taxon>
        <taxon>Fungi</taxon>
        <taxon>Dikarya</taxon>
        <taxon>Ascomycota</taxon>
        <taxon>Saccharomycotina</taxon>
        <taxon>Saccharomycetes</taxon>
        <taxon>Saccharomycetales</taxon>
        <taxon>Saccharomycetaceae</taxon>
        <taxon>Lachancea</taxon>
    </lineage>
</organism>
<keyword evidence="3" id="KW-1185">Reference proteome</keyword>
<dbReference type="PANTHER" id="PTHR47562">
    <property type="match status" value="1"/>
</dbReference>